<evidence type="ECO:0000313" key="6">
    <source>
        <dbReference type="Proteomes" id="UP001176961"/>
    </source>
</evidence>
<dbReference type="GO" id="GO:0005576">
    <property type="term" value="C:extracellular region"/>
    <property type="evidence" value="ECO:0007669"/>
    <property type="project" value="UniProtKB-SubCell"/>
</dbReference>
<keyword evidence="6" id="KW-1185">Reference proteome</keyword>
<protein>
    <submittedName>
        <fullName evidence="5">Uncharacterized protein</fullName>
    </submittedName>
</protein>
<dbReference type="InterPro" id="IPR001534">
    <property type="entry name" value="Transthyretin-like"/>
</dbReference>
<dbReference type="Proteomes" id="UP001176961">
    <property type="component" value="Unassembled WGS sequence"/>
</dbReference>
<keyword evidence="4" id="KW-0732">Signal</keyword>
<dbReference type="Gene3D" id="2.60.40.3330">
    <property type="match status" value="1"/>
</dbReference>
<sequence length="125" mass="14665">MGEPIGERPEDINLTTYMTPDKNGYFELRGVVKELSRIDPYLYVRHSCKGKEEIYCWIIPGDCINDGWRAKRYCSYLRDLAVKNDSDSRCFGHWHMRFDNVSEALAWVTDGVKRMFSSIKNALFR</sequence>
<dbReference type="Pfam" id="PF01060">
    <property type="entry name" value="TTR-52"/>
    <property type="match status" value="1"/>
</dbReference>
<dbReference type="GO" id="GO:0009986">
    <property type="term" value="C:cell surface"/>
    <property type="evidence" value="ECO:0007669"/>
    <property type="project" value="InterPro"/>
</dbReference>
<dbReference type="InterPro" id="IPR038479">
    <property type="entry name" value="Transthyretin-like_sf"/>
</dbReference>
<accession>A0AA36DUJ8</accession>
<reference evidence="5" key="1">
    <citation type="submission" date="2023-07" db="EMBL/GenBank/DDBJ databases">
        <authorList>
            <consortium name="CYATHOMIX"/>
        </authorList>
    </citation>
    <scope>NUCLEOTIDE SEQUENCE</scope>
    <source>
        <strain evidence="5">N/A</strain>
    </source>
</reference>
<evidence type="ECO:0000256" key="4">
    <source>
        <dbReference type="ARBA" id="ARBA00022729"/>
    </source>
</evidence>
<evidence type="ECO:0000256" key="1">
    <source>
        <dbReference type="ARBA" id="ARBA00004613"/>
    </source>
</evidence>
<evidence type="ECO:0000313" key="5">
    <source>
        <dbReference type="EMBL" id="CAJ0593031.1"/>
    </source>
</evidence>
<evidence type="ECO:0000256" key="3">
    <source>
        <dbReference type="ARBA" id="ARBA00022525"/>
    </source>
</evidence>
<dbReference type="AlphaFoldDB" id="A0AA36DUJ8"/>
<comment type="caution">
    <text evidence="5">The sequence shown here is derived from an EMBL/GenBank/DDBJ whole genome shotgun (WGS) entry which is preliminary data.</text>
</comment>
<keyword evidence="3" id="KW-0964">Secreted</keyword>
<proteinExistence type="inferred from homology"/>
<gene>
    <name evidence="5" type="ORF">CYNAS_LOCUS5014</name>
</gene>
<name>A0AA36DUJ8_CYLNA</name>
<organism evidence="5 6">
    <name type="scientific">Cylicocyclus nassatus</name>
    <name type="common">Nematode worm</name>
    <dbReference type="NCBI Taxonomy" id="53992"/>
    <lineage>
        <taxon>Eukaryota</taxon>
        <taxon>Metazoa</taxon>
        <taxon>Ecdysozoa</taxon>
        <taxon>Nematoda</taxon>
        <taxon>Chromadorea</taxon>
        <taxon>Rhabditida</taxon>
        <taxon>Rhabditina</taxon>
        <taxon>Rhabditomorpha</taxon>
        <taxon>Strongyloidea</taxon>
        <taxon>Strongylidae</taxon>
        <taxon>Cylicocyclus</taxon>
    </lineage>
</organism>
<comment type="subcellular location">
    <subcellularLocation>
        <location evidence="1">Secreted</location>
    </subcellularLocation>
</comment>
<dbReference type="EMBL" id="CATQJL010000112">
    <property type="protein sequence ID" value="CAJ0593031.1"/>
    <property type="molecule type" value="Genomic_DNA"/>
</dbReference>
<comment type="similarity">
    <text evidence="2">Belongs to the nematode transthyretin-like family.</text>
</comment>
<evidence type="ECO:0000256" key="2">
    <source>
        <dbReference type="ARBA" id="ARBA00010112"/>
    </source>
</evidence>